<dbReference type="SUPFAM" id="SSF50494">
    <property type="entry name" value="Trypsin-like serine proteases"/>
    <property type="match status" value="1"/>
</dbReference>
<keyword evidence="3" id="KW-0720">Serine protease</keyword>
<protein>
    <recommendedName>
        <fullName evidence="6">trypsin</fullName>
        <ecNumber evidence="6">3.4.21.4</ecNumber>
    </recommendedName>
</protein>
<dbReference type="GO" id="GO:0005615">
    <property type="term" value="C:extracellular space"/>
    <property type="evidence" value="ECO:0007669"/>
    <property type="project" value="TreeGrafter"/>
</dbReference>
<dbReference type="STRING" id="41447.ENSSDUP00000005015"/>
<sequence>MRVKSTLILEKPFVFVILRSDIRLVAVSSRHNPVLIVGGYECTPYSQPHQVSLNSGYNFCGGSLVNENLGCVCCSLLQVRMGEHNIRVNEGTEQFISSSRVIRHPNYSS</sequence>
<evidence type="ECO:0000256" key="1">
    <source>
        <dbReference type="ARBA" id="ARBA00022670"/>
    </source>
</evidence>
<dbReference type="GeneTree" id="ENSGT01050000244883"/>
<dbReference type="GO" id="GO:0004252">
    <property type="term" value="F:serine-type endopeptidase activity"/>
    <property type="evidence" value="ECO:0007669"/>
    <property type="project" value="UniProtKB-EC"/>
</dbReference>
<organism evidence="8 9">
    <name type="scientific">Seriola dumerili</name>
    <name type="common">Greater amberjack</name>
    <name type="synonym">Caranx dumerili</name>
    <dbReference type="NCBI Taxonomy" id="41447"/>
    <lineage>
        <taxon>Eukaryota</taxon>
        <taxon>Metazoa</taxon>
        <taxon>Chordata</taxon>
        <taxon>Craniata</taxon>
        <taxon>Vertebrata</taxon>
        <taxon>Euteleostomi</taxon>
        <taxon>Actinopterygii</taxon>
        <taxon>Neopterygii</taxon>
        <taxon>Teleostei</taxon>
        <taxon>Neoteleostei</taxon>
        <taxon>Acanthomorphata</taxon>
        <taxon>Carangaria</taxon>
        <taxon>Carangiformes</taxon>
        <taxon>Carangidae</taxon>
        <taxon>Seriola</taxon>
    </lineage>
</organism>
<dbReference type="InterPro" id="IPR050127">
    <property type="entry name" value="Serine_Proteases_S1"/>
</dbReference>
<reference evidence="8" key="1">
    <citation type="submission" date="2025-08" db="UniProtKB">
        <authorList>
            <consortium name="Ensembl"/>
        </authorList>
    </citation>
    <scope>IDENTIFICATION</scope>
</reference>
<dbReference type="GO" id="GO:0006508">
    <property type="term" value="P:proteolysis"/>
    <property type="evidence" value="ECO:0007669"/>
    <property type="project" value="UniProtKB-KW"/>
</dbReference>
<proteinExistence type="predicted"/>
<dbReference type="EC" id="3.4.21.4" evidence="6"/>
<keyword evidence="9" id="KW-1185">Reference proteome</keyword>
<name>A0A3B4TGD5_SERDU</name>
<keyword evidence="2" id="KW-0378">Hydrolase</keyword>
<reference evidence="8" key="2">
    <citation type="submission" date="2025-09" db="UniProtKB">
        <authorList>
            <consortium name="Ensembl"/>
        </authorList>
    </citation>
    <scope>IDENTIFICATION</scope>
</reference>
<accession>A0A3B4TGD5</accession>
<evidence type="ECO:0000313" key="8">
    <source>
        <dbReference type="Ensembl" id="ENSSDUP00000005015.1"/>
    </source>
</evidence>
<keyword evidence="1" id="KW-0645">Protease</keyword>
<evidence type="ECO:0000256" key="5">
    <source>
        <dbReference type="ARBA" id="ARBA00036320"/>
    </source>
</evidence>
<evidence type="ECO:0000256" key="2">
    <source>
        <dbReference type="ARBA" id="ARBA00022801"/>
    </source>
</evidence>
<feature type="domain" description="Peptidase S1" evidence="7">
    <location>
        <begin position="36"/>
        <end position="109"/>
    </location>
</feature>
<dbReference type="InterPro" id="IPR043504">
    <property type="entry name" value="Peptidase_S1_PA_chymotrypsin"/>
</dbReference>
<keyword evidence="4" id="KW-1015">Disulfide bond</keyword>
<evidence type="ECO:0000256" key="4">
    <source>
        <dbReference type="ARBA" id="ARBA00023157"/>
    </source>
</evidence>
<evidence type="ECO:0000259" key="7">
    <source>
        <dbReference type="Pfam" id="PF00089"/>
    </source>
</evidence>
<dbReference type="Ensembl" id="ENSSDUT00000005114.1">
    <property type="protein sequence ID" value="ENSSDUP00000005015.1"/>
    <property type="gene ID" value="ENSSDUG00000003707.1"/>
</dbReference>
<dbReference type="Pfam" id="PF00089">
    <property type="entry name" value="Trypsin"/>
    <property type="match status" value="1"/>
</dbReference>
<dbReference type="AlphaFoldDB" id="A0A3B4TGD5"/>
<evidence type="ECO:0000256" key="3">
    <source>
        <dbReference type="ARBA" id="ARBA00022825"/>
    </source>
</evidence>
<comment type="catalytic activity">
    <reaction evidence="5">
        <text>Preferential cleavage: Arg-|-Xaa, Lys-|-Xaa.</text>
        <dbReference type="EC" id="3.4.21.4"/>
    </reaction>
</comment>
<dbReference type="PANTHER" id="PTHR24264">
    <property type="entry name" value="TRYPSIN-RELATED"/>
    <property type="match status" value="1"/>
</dbReference>
<dbReference type="PANTHER" id="PTHR24264:SF6">
    <property type="entry name" value="TRYPSINOGEN 1A-RELATED"/>
    <property type="match status" value="1"/>
</dbReference>
<dbReference type="FunFam" id="2.40.10.10:FF:000166">
    <property type="entry name" value="Trypsin"/>
    <property type="match status" value="1"/>
</dbReference>
<dbReference type="InterPro" id="IPR001254">
    <property type="entry name" value="Trypsin_dom"/>
</dbReference>
<evidence type="ECO:0000256" key="6">
    <source>
        <dbReference type="ARBA" id="ARBA00038868"/>
    </source>
</evidence>
<dbReference type="Gene3D" id="2.40.10.10">
    <property type="entry name" value="Trypsin-like serine proteases"/>
    <property type="match status" value="2"/>
</dbReference>
<dbReference type="Proteomes" id="UP000261420">
    <property type="component" value="Unplaced"/>
</dbReference>
<dbReference type="InterPro" id="IPR009003">
    <property type="entry name" value="Peptidase_S1_PA"/>
</dbReference>
<evidence type="ECO:0000313" key="9">
    <source>
        <dbReference type="Proteomes" id="UP000261420"/>
    </source>
</evidence>